<feature type="compositionally biased region" description="Low complexity" evidence="1">
    <location>
        <begin position="9"/>
        <end position="21"/>
    </location>
</feature>
<comment type="caution">
    <text evidence="2">The sequence shown here is derived from an EMBL/GenBank/DDBJ whole genome shotgun (WGS) entry which is preliminary data.</text>
</comment>
<dbReference type="AlphaFoldDB" id="A0AAN9NS89"/>
<protein>
    <submittedName>
        <fullName evidence="2">Uncharacterized protein</fullName>
    </submittedName>
</protein>
<evidence type="ECO:0000313" key="3">
    <source>
        <dbReference type="Proteomes" id="UP001386955"/>
    </source>
</evidence>
<accession>A0AAN9NS89</accession>
<dbReference type="Proteomes" id="UP001386955">
    <property type="component" value="Unassembled WGS sequence"/>
</dbReference>
<evidence type="ECO:0000313" key="2">
    <source>
        <dbReference type="EMBL" id="KAK7375973.1"/>
    </source>
</evidence>
<gene>
    <name evidence="2" type="ORF">VNO78_35291</name>
</gene>
<reference evidence="2 3" key="1">
    <citation type="submission" date="2024-01" db="EMBL/GenBank/DDBJ databases">
        <title>The genomes of 5 underutilized Papilionoideae crops provide insights into root nodulation and disease resistanc.</title>
        <authorList>
            <person name="Jiang F."/>
        </authorList>
    </citation>
    <scope>NUCLEOTIDE SEQUENCE [LARGE SCALE GENOMIC DNA]</scope>
    <source>
        <strain evidence="2">DUOXIRENSHENG_FW03</strain>
        <tissue evidence="2">Leaves</tissue>
    </source>
</reference>
<organism evidence="2 3">
    <name type="scientific">Psophocarpus tetragonolobus</name>
    <name type="common">Winged bean</name>
    <name type="synonym">Dolichos tetragonolobus</name>
    <dbReference type="NCBI Taxonomy" id="3891"/>
    <lineage>
        <taxon>Eukaryota</taxon>
        <taxon>Viridiplantae</taxon>
        <taxon>Streptophyta</taxon>
        <taxon>Embryophyta</taxon>
        <taxon>Tracheophyta</taxon>
        <taxon>Spermatophyta</taxon>
        <taxon>Magnoliopsida</taxon>
        <taxon>eudicotyledons</taxon>
        <taxon>Gunneridae</taxon>
        <taxon>Pentapetalae</taxon>
        <taxon>rosids</taxon>
        <taxon>fabids</taxon>
        <taxon>Fabales</taxon>
        <taxon>Fabaceae</taxon>
        <taxon>Papilionoideae</taxon>
        <taxon>50 kb inversion clade</taxon>
        <taxon>NPAAA clade</taxon>
        <taxon>indigoferoid/millettioid clade</taxon>
        <taxon>Phaseoleae</taxon>
        <taxon>Psophocarpus</taxon>
    </lineage>
</organism>
<sequence length="109" mass="12136">MSQDEEEVLSSSWSGSSEGGEFPLIARDKENGISSGKAVTVRERQVVRSRKHRKQQALALGKRSVGLCEVWSEYLVTSFLFGAAGDAPQGLLSLSFFAVNKRKQRRYKQ</sequence>
<keyword evidence="3" id="KW-1185">Reference proteome</keyword>
<proteinExistence type="predicted"/>
<name>A0AAN9NS89_PSOTE</name>
<feature type="region of interest" description="Disordered" evidence="1">
    <location>
        <begin position="1"/>
        <end position="29"/>
    </location>
</feature>
<dbReference type="EMBL" id="JAYMYS010000040">
    <property type="protein sequence ID" value="KAK7375973.1"/>
    <property type="molecule type" value="Genomic_DNA"/>
</dbReference>
<evidence type="ECO:0000256" key="1">
    <source>
        <dbReference type="SAM" id="MobiDB-lite"/>
    </source>
</evidence>